<proteinExistence type="predicted"/>
<dbReference type="PANTHER" id="PTHR33529">
    <property type="entry name" value="SLR0882 PROTEIN-RELATED"/>
    <property type="match status" value="1"/>
</dbReference>
<keyword evidence="5 6" id="KW-0472">Membrane</keyword>
<keyword evidence="2" id="KW-1003">Cell membrane</keyword>
<dbReference type="NCBIfam" id="TIGR04408">
    <property type="entry name" value="LptG_lptG"/>
    <property type="match status" value="1"/>
</dbReference>
<evidence type="ECO:0000256" key="2">
    <source>
        <dbReference type="ARBA" id="ARBA00022475"/>
    </source>
</evidence>
<feature type="transmembrane region" description="Helical" evidence="6">
    <location>
        <begin position="6"/>
        <end position="29"/>
    </location>
</feature>
<dbReference type="InterPro" id="IPR005495">
    <property type="entry name" value="LptG/LptF_permease"/>
</dbReference>
<dbReference type="PANTHER" id="PTHR33529:SF2">
    <property type="entry name" value="LIPOPOLYSACCHARIDE EXPORT SYSTEM PERMEASE PROTEIN LPTG"/>
    <property type="match status" value="1"/>
</dbReference>
<keyword evidence="4 6" id="KW-1133">Transmembrane helix</keyword>
<dbReference type="RefSeq" id="WP_076527908.1">
    <property type="nucleotide sequence ID" value="NZ_BMEH01000001.1"/>
</dbReference>
<dbReference type="GO" id="GO:0055085">
    <property type="term" value="P:transmembrane transport"/>
    <property type="evidence" value="ECO:0007669"/>
    <property type="project" value="InterPro"/>
</dbReference>
<dbReference type="STRING" id="1086013.SAMN05421774_101251"/>
<evidence type="ECO:0000256" key="5">
    <source>
        <dbReference type="ARBA" id="ARBA00023136"/>
    </source>
</evidence>
<keyword evidence="8" id="KW-1185">Reference proteome</keyword>
<gene>
    <name evidence="7" type="ORF">SAMN05421774_101251</name>
</gene>
<dbReference type="EMBL" id="FTOT01000001">
    <property type="protein sequence ID" value="SIS57384.1"/>
    <property type="molecule type" value="Genomic_DNA"/>
</dbReference>
<sequence>MKLGLYLARRFLLSVGIVAAVFAGILLLIDMVEQIRRFSANPDVGLGLALQISAMNLPGGLYRILPLIVMLGSVAMFLGLARSSELVVIRAAGRSAIRALVAPAVAAFVLGLAAVALLNPMVAATSRAVDGLAASLARGGSQAVLSVSQEGLWLRQGNPDGQTVIRAARANLDGTQLFGVTFLNFDASGQPISRIEAAEAILSRNAWRLNTVKEWRLDTANPETSATRTETETLPTDLTADKIRESFSSPDAVAIWDLPAFIAGLERAGFSAQKHRVWLQRELALPLTLAAMVLLAAGFTMRHARFGRSGTMVLMAVLAGFAMFFLRNFAQVLGENGQIPVVLAAWTPPAVALLASLGLLLHLEDG</sequence>
<accession>A0A1N7K7H6</accession>
<dbReference type="Proteomes" id="UP000186141">
    <property type="component" value="Unassembled WGS sequence"/>
</dbReference>
<evidence type="ECO:0000256" key="6">
    <source>
        <dbReference type="SAM" id="Phobius"/>
    </source>
</evidence>
<evidence type="ECO:0000256" key="4">
    <source>
        <dbReference type="ARBA" id="ARBA00022989"/>
    </source>
</evidence>
<feature type="transmembrane region" description="Helical" evidence="6">
    <location>
        <begin position="283"/>
        <end position="304"/>
    </location>
</feature>
<reference evidence="7 8" key="1">
    <citation type="submission" date="2017-01" db="EMBL/GenBank/DDBJ databases">
        <authorList>
            <person name="Mah S.A."/>
            <person name="Swanson W.J."/>
            <person name="Moy G.W."/>
            <person name="Vacquier V.D."/>
        </authorList>
    </citation>
    <scope>NUCLEOTIDE SEQUENCE [LARGE SCALE GENOMIC DNA]</scope>
    <source>
        <strain evidence="7 8">DSM 26375</strain>
    </source>
</reference>
<feature type="transmembrane region" description="Helical" evidence="6">
    <location>
        <begin position="341"/>
        <end position="363"/>
    </location>
</feature>
<name>A0A1N7K7H6_9RHOB</name>
<feature type="transmembrane region" description="Helical" evidence="6">
    <location>
        <begin position="100"/>
        <end position="118"/>
    </location>
</feature>
<protein>
    <submittedName>
        <fullName evidence="7">Lipopolysaccharide export system permease protein</fullName>
    </submittedName>
</protein>
<evidence type="ECO:0000313" key="7">
    <source>
        <dbReference type="EMBL" id="SIS57384.1"/>
    </source>
</evidence>
<dbReference type="AlphaFoldDB" id="A0A1N7K7H6"/>
<comment type="subcellular location">
    <subcellularLocation>
        <location evidence="1">Cell membrane</location>
        <topology evidence="1">Multi-pass membrane protein</topology>
    </subcellularLocation>
</comment>
<evidence type="ECO:0000256" key="3">
    <source>
        <dbReference type="ARBA" id="ARBA00022692"/>
    </source>
</evidence>
<feature type="transmembrane region" description="Helical" evidence="6">
    <location>
        <begin position="310"/>
        <end position="329"/>
    </location>
</feature>
<dbReference type="OrthoDB" id="9798468at2"/>
<organism evidence="7 8">
    <name type="scientific">Gemmobacter megaterium</name>
    <dbReference type="NCBI Taxonomy" id="1086013"/>
    <lineage>
        <taxon>Bacteria</taxon>
        <taxon>Pseudomonadati</taxon>
        <taxon>Pseudomonadota</taxon>
        <taxon>Alphaproteobacteria</taxon>
        <taxon>Rhodobacterales</taxon>
        <taxon>Paracoccaceae</taxon>
        <taxon>Gemmobacter</taxon>
    </lineage>
</organism>
<dbReference type="Pfam" id="PF03739">
    <property type="entry name" value="LptF_LptG"/>
    <property type="match status" value="1"/>
</dbReference>
<evidence type="ECO:0000256" key="1">
    <source>
        <dbReference type="ARBA" id="ARBA00004651"/>
    </source>
</evidence>
<dbReference type="InterPro" id="IPR030923">
    <property type="entry name" value="LptG"/>
</dbReference>
<keyword evidence="3 6" id="KW-0812">Transmembrane</keyword>
<dbReference type="GO" id="GO:0015920">
    <property type="term" value="P:lipopolysaccharide transport"/>
    <property type="evidence" value="ECO:0007669"/>
    <property type="project" value="TreeGrafter"/>
</dbReference>
<evidence type="ECO:0000313" key="8">
    <source>
        <dbReference type="Proteomes" id="UP000186141"/>
    </source>
</evidence>
<feature type="transmembrane region" description="Helical" evidence="6">
    <location>
        <begin position="60"/>
        <end position="80"/>
    </location>
</feature>
<dbReference type="GO" id="GO:0043190">
    <property type="term" value="C:ATP-binding cassette (ABC) transporter complex"/>
    <property type="evidence" value="ECO:0007669"/>
    <property type="project" value="InterPro"/>
</dbReference>